<dbReference type="AlphaFoldDB" id="D2VPC9"/>
<dbReference type="PANTHER" id="PTHR13318:SF95">
    <property type="entry name" value="F-BOX PROTEIN YLR352W"/>
    <property type="match status" value="1"/>
</dbReference>
<protein>
    <recommendedName>
        <fullName evidence="3">F-box domain-containing protein</fullName>
    </recommendedName>
</protein>
<dbReference type="CDD" id="cd09917">
    <property type="entry name" value="F-box_SF"/>
    <property type="match status" value="1"/>
</dbReference>
<dbReference type="Proteomes" id="UP000006671">
    <property type="component" value="Unassembled WGS sequence"/>
</dbReference>
<dbReference type="GO" id="GO:0031146">
    <property type="term" value="P:SCF-dependent proteasomal ubiquitin-dependent protein catabolic process"/>
    <property type="evidence" value="ECO:0007669"/>
    <property type="project" value="TreeGrafter"/>
</dbReference>
<proteinExistence type="predicted"/>
<dbReference type="SUPFAM" id="SSF52047">
    <property type="entry name" value="RNI-like"/>
    <property type="match status" value="2"/>
</dbReference>
<dbReference type="PANTHER" id="PTHR13318">
    <property type="entry name" value="PARTNER OF PAIRED, ISOFORM B-RELATED"/>
    <property type="match status" value="1"/>
</dbReference>
<accession>D2VPC9</accession>
<dbReference type="InterPro" id="IPR032675">
    <property type="entry name" value="LRR_dom_sf"/>
</dbReference>
<gene>
    <name evidence="1" type="ORF">NAEGRDRAFT_51198</name>
</gene>
<dbReference type="Gene3D" id="3.80.10.10">
    <property type="entry name" value="Ribonuclease Inhibitor"/>
    <property type="match status" value="2"/>
</dbReference>
<reference evidence="1 2" key="1">
    <citation type="journal article" date="2010" name="Cell">
        <title>The genome of Naegleria gruberi illuminates early eukaryotic versatility.</title>
        <authorList>
            <person name="Fritz-Laylin L.K."/>
            <person name="Prochnik S.E."/>
            <person name="Ginger M.L."/>
            <person name="Dacks J.B."/>
            <person name="Carpenter M.L."/>
            <person name="Field M.C."/>
            <person name="Kuo A."/>
            <person name="Paredez A."/>
            <person name="Chapman J."/>
            <person name="Pham J."/>
            <person name="Shu S."/>
            <person name="Neupane R."/>
            <person name="Cipriano M."/>
            <person name="Mancuso J."/>
            <person name="Tu H."/>
            <person name="Salamov A."/>
            <person name="Lindquist E."/>
            <person name="Shapiro H."/>
            <person name="Lucas S."/>
            <person name="Grigoriev I.V."/>
            <person name="Cande W.Z."/>
            <person name="Fulton C."/>
            <person name="Rokhsar D.S."/>
            <person name="Dawson S.C."/>
        </authorList>
    </citation>
    <scope>NUCLEOTIDE SEQUENCE [LARGE SCALE GENOMIC DNA]</scope>
    <source>
        <strain evidence="1 2">NEG-M</strain>
    </source>
</reference>
<evidence type="ECO:0008006" key="3">
    <source>
        <dbReference type="Google" id="ProtNLM"/>
    </source>
</evidence>
<dbReference type="InParanoid" id="D2VPC9"/>
<name>D2VPC9_NAEGR</name>
<dbReference type="RefSeq" id="XP_002674080.1">
    <property type="nucleotide sequence ID" value="XM_002674034.1"/>
</dbReference>
<evidence type="ECO:0000313" key="2">
    <source>
        <dbReference type="Proteomes" id="UP000006671"/>
    </source>
</evidence>
<dbReference type="KEGG" id="ngr:NAEGRDRAFT_51198"/>
<sequence>MNIVPPTTQTVLSDHHRLDQFPTEMISIILGFCDPRTMVNIICTCKRLRVLSIQILLNGRSRQEYWAKGISIRHLCREEWMVDVLQLPNEILNCYLEFLMKEDELEEMKRLDLCCFANLGEKYMKNVVKFMNKFHIEELIMSHSNGVIDWVNRNYKDLKFLSKLSIVVLQKVWFSDELKFKPSIPLKVLQTLLSDNSEVENFCNSQYCSNFEELTIGTSEVDFGNAFVNILEKCTNLRVFDLRIIRSYNVNASYPLIKINDETLQILRNCKKLEVLRLDGYYDKYLNINKLVDDMDGIFPNLKTFECFFPVATDLCLVPKHELESIALRIPPNNARLPKCDTFYLNQASFIPEIDCKKLFLLDPSMVNLNKNLCELLSIIPELKELYLYHSNITYSQGAFISSNSYKLNIEKLWIRKGYFEVDILIHLIRNCPNLKELYLENVKITNSLATIFDSQELNESKLRVFHFKSCSLNYPLLIEQLTKDFTFPYLDSIVLENAYSITKEILSSLLERVKTLSTLNISGVEFDNELIEKYLVLKKNNIESELSFNGKGITLEYVKNLDVIKGLTAFSLPDCILDNDEMIQVLDLIGRDKLLKIQINLGKSGPTIELFKKLQEFTSLQMIYLVGKPEQKIEGLEEFILDDFLISMPSIRLLYLESGEFKREAIEITKGVIRSLGKSAPKLLVPMERGPYPFKVKEKQETGSWCQLM</sequence>
<dbReference type="VEuPathDB" id="AmoebaDB:NAEGRDRAFT_51198"/>
<dbReference type="EMBL" id="GG738886">
    <property type="protein sequence ID" value="EFC41336.1"/>
    <property type="molecule type" value="Genomic_DNA"/>
</dbReference>
<dbReference type="OrthoDB" id="549243at2759"/>
<organism evidence="2">
    <name type="scientific">Naegleria gruberi</name>
    <name type="common">Amoeba</name>
    <dbReference type="NCBI Taxonomy" id="5762"/>
    <lineage>
        <taxon>Eukaryota</taxon>
        <taxon>Discoba</taxon>
        <taxon>Heterolobosea</taxon>
        <taxon>Tetramitia</taxon>
        <taxon>Eutetramitia</taxon>
        <taxon>Vahlkampfiidae</taxon>
        <taxon>Naegleria</taxon>
    </lineage>
</organism>
<dbReference type="GO" id="GO:0019005">
    <property type="term" value="C:SCF ubiquitin ligase complex"/>
    <property type="evidence" value="ECO:0007669"/>
    <property type="project" value="TreeGrafter"/>
</dbReference>
<evidence type="ECO:0000313" key="1">
    <source>
        <dbReference type="EMBL" id="EFC41336.1"/>
    </source>
</evidence>
<dbReference type="GeneID" id="8850725"/>
<keyword evidence="2" id="KW-1185">Reference proteome</keyword>